<dbReference type="AlphaFoldDB" id="A0A0C6EUX2"/>
<evidence type="ECO:0000313" key="3">
    <source>
        <dbReference type="Proteomes" id="UP000061432"/>
    </source>
</evidence>
<dbReference type="Proteomes" id="UP000061432">
    <property type="component" value="Chromosome"/>
</dbReference>
<feature type="region of interest" description="Disordered" evidence="1">
    <location>
        <begin position="22"/>
        <end position="48"/>
    </location>
</feature>
<evidence type="ECO:0000313" key="2">
    <source>
        <dbReference type="EMBL" id="BAQ43786.1"/>
    </source>
</evidence>
<reference evidence="2 3" key="1">
    <citation type="journal article" date="2015" name="Genome Announc.">
        <title>Complete Genome Sequence of Methylobacterium aquaticum Strain 22A, Isolated from Racomitrium japonicum Moss.</title>
        <authorList>
            <person name="Tani A."/>
            <person name="Ogura Y."/>
            <person name="Hayashi T."/>
            <person name="Kimbara K."/>
        </authorList>
    </citation>
    <scope>NUCLEOTIDE SEQUENCE [LARGE SCALE GENOMIC DNA]</scope>
    <source>
        <strain evidence="2 3">MA-22A</strain>
    </source>
</reference>
<dbReference type="KEGG" id="maqu:Maq22A_c01440"/>
<proteinExistence type="predicted"/>
<organism evidence="2 3">
    <name type="scientific">Methylobacterium aquaticum</name>
    <dbReference type="NCBI Taxonomy" id="270351"/>
    <lineage>
        <taxon>Bacteria</taxon>
        <taxon>Pseudomonadati</taxon>
        <taxon>Pseudomonadota</taxon>
        <taxon>Alphaproteobacteria</taxon>
        <taxon>Hyphomicrobiales</taxon>
        <taxon>Methylobacteriaceae</taxon>
        <taxon>Methylobacterium</taxon>
    </lineage>
</organism>
<evidence type="ECO:0000256" key="1">
    <source>
        <dbReference type="SAM" id="MobiDB-lite"/>
    </source>
</evidence>
<sequence>MSRSVNESVLRIETVIASGLPTAKVGRRAGAGNRGAAGQAESPVGGRHAERMAPLAVPALDTVWRAGGNERLMTGQAR</sequence>
<gene>
    <name evidence="2" type="ORF">Maq22A_c01440</name>
</gene>
<dbReference type="EMBL" id="AP014704">
    <property type="protein sequence ID" value="BAQ43786.1"/>
    <property type="molecule type" value="Genomic_DNA"/>
</dbReference>
<feature type="compositionally biased region" description="Low complexity" evidence="1">
    <location>
        <begin position="28"/>
        <end position="40"/>
    </location>
</feature>
<name>A0A0C6EUX2_9HYPH</name>
<protein>
    <submittedName>
        <fullName evidence="2">Uncharacterized protein</fullName>
    </submittedName>
</protein>
<accession>A0A0C6EUX2</accession>
<reference evidence="3" key="2">
    <citation type="submission" date="2015-01" db="EMBL/GenBank/DDBJ databases">
        <title>Complete genome sequence of Methylobacterium aquaticum strain 22A.</title>
        <authorList>
            <person name="Tani A."/>
            <person name="Ogura Y."/>
            <person name="Hayashi T."/>
        </authorList>
    </citation>
    <scope>NUCLEOTIDE SEQUENCE [LARGE SCALE GENOMIC DNA]</scope>
    <source>
        <strain evidence="3">MA-22A</strain>
    </source>
</reference>